<accession>A0A2J0LGD1</accession>
<name>A0A2J0LGD1_9BACT</name>
<proteinExistence type="predicted"/>
<evidence type="ECO:0008006" key="3">
    <source>
        <dbReference type="Google" id="ProtNLM"/>
    </source>
</evidence>
<dbReference type="Proteomes" id="UP000231267">
    <property type="component" value="Unassembled WGS sequence"/>
</dbReference>
<gene>
    <name evidence="1" type="ORF">COW11_00905</name>
</gene>
<evidence type="ECO:0000313" key="1">
    <source>
        <dbReference type="EMBL" id="PIW66901.1"/>
    </source>
</evidence>
<dbReference type="AlphaFoldDB" id="A0A2J0LGD1"/>
<evidence type="ECO:0000313" key="2">
    <source>
        <dbReference type="Proteomes" id="UP000231267"/>
    </source>
</evidence>
<organism evidence="1 2">
    <name type="scientific">Candidatus Taenaricola geysiri</name>
    <dbReference type="NCBI Taxonomy" id="1974752"/>
    <lineage>
        <taxon>Bacteria</taxon>
        <taxon>Pseudomonadati</taxon>
        <taxon>Candidatus Omnitrophota</taxon>
        <taxon>Candidatus Taenaricola</taxon>
    </lineage>
</organism>
<dbReference type="EMBL" id="PFGP01000020">
    <property type="protein sequence ID" value="PIW66901.1"/>
    <property type="molecule type" value="Genomic_DNA"/>
</dbReference>
<protein>
    <recommendedName>
        <fullName evidence="3">Glycoside hydrolase family 42 N-terminal domain-containing protein</fullName>
    </recommendedName>
</protein>
<reference evidence="1 2" key="1">
    <citation type="submission" date="2017-09" db="EMBL/GenBank/DDBJ databases">
        <title>Depth-based differentiation of microbial function through sediment-hosted aquifers and enrichment of novel symbionts in the deep terrestrial subsurface.</title>
        <authorList>
            <person name="Probst A.J."/>
            <person name="Ladd B."/>
            <person name="Jarett J.K."/>
            <person name="Geller-Mcgrath D.E."/>
            <person name="Sieber C.M."/>
            <person name="Emerson J.B."/>
            <person name="Anantharaman K."/>
            <person name="Thomas B.C."/>
            <person name="Malmstrom R."/>
            <person name="Stieglmeier M."/>
            <person name="Klingl A."/>
            <person name="Woyke T."/>
            <person name="Ryan C.M."/>
            <person name="Banfield J.F."/>
        </authorList>
    </citation>
    <scope>NUCLEOTIDE SEQUENCE [LARGE SCALE GENOMIC DNA]</scope>
    <source>
        <strain evidence="1">CG12_big_fil_rev_8_21_14_0_65_43_15</strain>
    </source>
</reference>
<comment type="caution">
    <text evidence="1">The sequence shown here is derived from an EMBL/GenBank/DDBJ whole genome shotgun (WGS) entry which is preliminary data.</text>
</comment>
<sequence length="332" mass="38370">MKKMVFGFIKRISLFILLGVLFCVIFNMGSGSSAVMGSGLKPDPITLGEPPRAMWVWDAKIFQYEDASGRLLKFCNKWNIGTIFYTAYKVTGINTENDYRRFNAQAHKRGILVHALAGDPRWGLEKYHHRFLGWANDVLEFNRKARPQERFDGLHADVEPYLLGKMWEQSKSKMLIEYLEACSKVRELIKEQQTGIIFAVDLPFWYDDDTDMWVEWRNKMSPANYHALDIVDEIAIMDYRNFAQGENGSILLAKNEIDYASGIGKKAYIGQETIKELQPEYITFGVKDADYMEREIKKLVNVYIDKPGFKGIAMHHYISYKRLLKKSGKAVE</sequence>